<dbReference type="CDD" id="cd06558">
    <property type="entry name" value="crotonase-like"/>
    <property type="match status" value="1"/>
</dbReference>
<feature type="region of interest" description="Disordered" evidence="8">
    <location>
        <begin position="673"/>
        <end position="708"/>
    </location>
</feature>
<evidence type="ECO:0000256" key="1">
    <source>
        <dbReference type="ARBA" id="ARBA00005143"/>
    </source>
</evidence>
<protein>
    <recommendedName>
        <fullName evidence="3">hydroxymethylglutaryl-CoA lyase</fullName>
        <ecNumber evidence="3">4.1.3.4</ecNumber>
    </recommendedName>
</protein>
<dbReference type="GO" id="GO:0046951">
    <property type="term" value="P:ketone body biosynthetic process"/>
    <property type="evidence" value="ECO:0007669"/>
    <property type="project" value="TreeGrafter"/>
</dbReference>
<keyword evidence="11" id="KW-1185">Reference proteome</keyword>
<dbReference type="GO" id="GO:0008270">
    <property type="term" value="F:zinc ion binding"/>
    <property type="evidence" value="ECO:0007669"/>
    <property type="project" value="InterPro"/>
</dbReference>
<organism evidence="10 11">
    <name type="scientific">Phomopsis amygdali</name>
    <name type="common">Fusicoccum amygdali</name>
    <dbReference type="NCBI Taxonomy" id="1214568"/>
    <lineage>
        <taxon>Eukaryota</taxon>
        <taxon>Fungi</taxon>
        <taxon>Dikarya</taxon>
        <taxon>Ascomycota</taxon>
        <taxon>Pezizomycotina</taxon>
        <taxon>Sordariomycetes</taxon>
        <taxon>Sordariomycetidae</taxon>
        <taxon>Diaporthales</taxon>
        <taxon>Diaporthaceae</taxon>
        <taxon>Diaporthe</taxon>
    </lineage>
</organism>
<dbReference type="InterPro" id="IPR007219">
    <property type="entry name" value="XnlR_reg_dom"/>
</dbReference>
<evidence type="ECO:0000256" key="8">
    <source>
        <dbReference type="SAM" id="MobiDB-lite"/>
    </source>
</evidence>
<dbReference type="GO" id="GO:0006351">
    <property type="term" value="P:DNA-templated transcription"/>
    <property type="evidence" value="ECO:0007669"/>
    <property type="project" value="InterPro"/>
</dbReference>
<dbReference type="PANTHER" id="PTHR42738">
    <property type="entry name" value="HYDROXYMETHYLGLUTARYL-COA LYASE"/>
    <property type="match status" value="1"/>
</dbReference>
<reference evidence="10" key="1">
    <citation type="submission" date="2023-06" db="EMBL/GenBank/DDBJ databases">
        <authorList>
            <person name="Noh H."/>
        </authorList>
    </citation>
    <scope>NUCLEOTIDE SEQUENCE</scope>
    <source>
        <strain evidence="10">DUCC20226</strain>
    </source>
</reference>
<dbReference type="PANTHER" id="PTHR42738:SF17">
    <property type="entry name" value="HYDROXYMETHYLGLUTARYL-COA LYASE"/>
    <property type="match status" value="1"/>
</dbReference>
<comment type="caution">
    <text evidence="10">The sequence shown here is derived from an EMBL/GenBank/DDBJ whole genome shotgun (WGS) entry which is preliminary data.</text>
</comment>
<evidence type="ECO:0000259" key="9">
    <source>
        <dbReference type="PROSITE" id="PS50991"/>
    </source>
</evidence>
<dbReference type="CDD" id="cd00067">
    <property type="entry name" value="GAL4"/>
    <property type="match status" value="1"/>
</dbReference>
<keyword evidence="6" id="KW-0539">Nucleus</keyword>
<dbReference type="FunFam" id="3.20.20.70:FF:000201">
    <property type="entry name" value="Hydroxymethylglutaryl-CoA lyase"/>
    <property type="match status" value="1"/>
</dbReference>
<feature type="compositionally biased region" description="Low complexity" evidence="8">
    <location>
        <begin position="692"/>
        <end position="701"/>
    </location>
</feature>
<accession>A0AAD9SBU1</accession>
<dbReference type="Pfam" id="PF00378">
    <property type="entry name" value="ECH_1"/>
    <property type="match status" value="1"/>
</dbReference>
<dbReference type="Pfam" id="PF04082">
    <property type="entry name" value="Fungal_trans"/>
    <property type="match status" value="1"/>
</dbReference>
<dbReference type="Proteomes" id="UP001265746">
    <property type="component" value="Unassembled WGS sequence"/>
</dbReference>
<comment type="catalytic activity">
    <reaction evidence="7">
        <text>(3S)-3-hydroxy-3-methylglutaryl-CoA = acetoacetate + acetyl-CoA</text>
        <dbReference type="Rhea" id="RHEA:24404"/>
        <dbReference type="ChEBI" id="CHEBI:13705"/>
        <dbReference type="ChEBI" id="CHEBI:43074"/>
        <dbReference type="ChEBI" id="CHEBI:57288"/>
        <dbReference type="EC" id="4.1.3.4"/>
    </reaction>
</comment>
<dbReference type="InterPro" id="IPR001753">
    <property type="entry name" value="Enoyl-CoA_hydra/iso"/>
</dbReference>
<proteinExistence type="inferred from homology"/>
<dbReference type="Gene3D" id="3.90.226.10">
    <property type="entry name" value="2-enoyl-CoA Hydratase, Chain A, domain 1"/>
    <property type="match status" value="1"/>
</dbReference>
<dbReference type="GO" id="GO:0004419">
    <property type="term" value="F:hydroxymethylglutaryl-CoA lyase activity"/>
    <property type="evidence" value="ECO:0007669"/>
    <property type="project" value="UniProtKB-EC"/>
</dbReference>
<evidence type="ECO:0000256" key="5">
    <source>
        <dbReference type="ARBA" id="ARBA00023239"/>
    </source>
</evidence>
<sequence length="1253" mass="136495">MAMVRIFEVGPRDGLQNVKPTIPTSTKLDLISRLIHTGIKDIEISSVVSPRAIPQLADHHQILSSSLVQNTLRGKPGIRLSCLVPNNKGLGIAVQHKIKEVAVFVSATEGFSRANINCSVDEGLRRAKAVTAKAIESGLTVRGYVSCVFADPFDGPTPMTMVHHATKSLLDMGCYEVSLGDTLGVGTALQVRELVNYLREQGIGPEKLAGHFHDTYGQALTNAWEAYQCGIRTFDSSVAGLGGCPFAPGAKGNVATEDLVYLFEHAGVHTGIDLANLADVGDWISRKLGQDNQSRAGAALLAKKNNIQRSKLKEQTKRPEWILSRKTDLVSVFRSGPIGKVVLDNPQKGNALSAKMISQLDEAFSTLDNDEIITRIVITAEGKFFCTGMDLGAVGTGSDSQARATLFRGLTGLLEKIDGCSKTTIASVNGPAFGGGVGLAFACDLRLCARSTSFTLSEAKLGLCPAVISKYVVREWSVALARQAMLTGRPVTAEELHSIGVVTVVCSHADGFGNASDSLVDSLRFLSPSGSRMSKELVDLGWKYGGKSEQHQRVSELFDEMLRPGTEGSYGASEFQARRKVDWDAYRAAMSLKNLNDGVCSSRFTISSSHHPGTAARRGHQAHSSGLQQLPRKTKCSGEKPQCVNCKRIKRSCHYEPYSATSTSAALATLQSSQITSGAEPGSQNDLPHIRTQPTETTTQQRVAVDPPISSIDPGCPLQLIRTLIDTYFVRVHNQPYSYFQEESFRRKLESGSLPKCLVFAVIASALRFADLDFYRGAVQEAQAAYAREAWLSVLNDHMTSENSPSTHVAQTTNILAIIDFTSGRISSGWLKIGLAIRIAQDLQLMKEPSEELSNVEREEQRRVFWSIYLLDKLVSCGKSRPPAISDEDCQVQLPCDEQTFRNGGQKRTATLDQLHKWDAESLSTCGNFALALLVGSALGRCARYVLHERRRGEIPPWESTSNMASINSFLLLVESHLQVDDRSIEEIIADNKLTTGDDGIDHQAIGHVIFAHAVFHLCHILLNHPFLLRLHLPELSDGAPPSFLSRAFRTGAEHARKLANFLVDAAKSGCHVASSFYAYSVAVAGSVLVLHFHAAQNKRPQRCAELEESIQHIIDTLDRMGLFWRHASKMKSRLLSFKEHGHIFASILDPRAQPALDPEFESTLWSMVDYGTMCSDGTLVMPTRPDPVAPAEGGVPQDTPCGSLAMSVGGTATDDIYMPSSDQIHSDQMVFENFDIHSLDYLLDLPSGSGQA</sequence>
<evidence type="ECO:0000256" key="3">
    <source>
        <dbReference type="ARBA" id="ARBA00012910"/>
    </source>
</evidence>
<comment type="similarity">
    <text evidence="2">Belongs to the HMG-CoA lyase family.</text>
</comment>
<dbReference type="Gene3D" id="4.10.240.10">
    <property type="entry name" value="Zn(2)-C6 fungal-type DNA-binding domain"/>
    <property type="match status" value="1"/>
</dbReference>
<dbReference type="GO" id="GO:0006552">
    <property type="term" value="P:L-leucine catabolic process"/>
    <property type="evidence" value="ECO:0007669"/>
    <property type="project" value="TreeGrafter"/>
</dbReference>
<dbReference type="CDD" id="cd12148">
    <property type="entry name" value="fungal_TF_MHR"/>
    <property type="match status" value="1"/>
</dbReference>
<evidence type="ECO:0000313" key="10">
    <source>
        <dbReference type="EMBL" id="KAK2603316.1"/>
    </source>
</evidence>
<keyword evidence="4" id="KW-0479">Metal-binding</keyword>
<gene>
    <name evidence="10" type="ORF">N8I77_009781</name>
</gene>
<evidence type="ECO:0000313" key="11">
    <source>
        <dbReference type="Proteomes" id="UP001265746"/>
    </source>
</evidence>
<dbReference type="InterPro" id="IPR001138">
    <property type="entry name" value="Zn2Cys6_DnaBD"/>
</dbReference>
<feature type="region of interest" description="Disordered" evidence="8">
    <location>
        <begin position="608"/>
        <end position="640"/>
    </location>
</feature>
<evidence type="ECO:0000256" key="6">
    <source>
        <dbReference type="ARBA" id="ARBA00023242"/>
    </source>
</evidence>
<evidence type="ECO:0000256" key="4">
    <source>
        <dbReference type="ARBA" id="ARBA00022723"/>
    </source>
</evidence>
<dbReference type="Pfam" id="PF00682">
    <property type="entry name" value="HMGL-like"/>
    <property type="match status" value="1"/>
</dbReference>
<dbReference type="EMBL" id="JAUJFL010000005">
    <property type="protein sequence ID" value="KAK2603316.1"/>
    <property type="molecule type" value="Genomic_DNA"/>
</dbReference>
<dbReference type="SMART" id="SM00906">
    <property type="entry name" value="Fungal_trans"/>
    <property type="match status" value="1"/>
</dbReference>
<dbReference type="Gene3D" id="3.20.20.70">
    <property type="entry name" value="Aldolase class I"/>
    <property type="match status" value="1"/>
</dbReference>
<dbReference type="AlphaFoldDB" id="A0AAD9SBU1"/>
<dbReference type="InterPro" id="IPR029045">
    <property type="entry name" value="ClpP/crotonase-like_dom_sf"/>
</dbReference>
<evidence type="ECO:0000256" key="7">
    <source>
        <dbReference type="ARBA" id="ARBA00049877"/>
    </source>
</evidence>
<dbReference type="InterPro" id="IPR036864">
    <property type="entry name" value="Zn2-C6_fun-type_DNA-bd_sf"/>
</dbReference>
<dbReference type="NCBIfam" id="NF004283">
    <property type="entry name" value="PRK05692.1"/>
    <property type="match status" value="1"/>
</dbReference>
<feature type="domain" description="Pyruvate carboxyltransferase" evidence="9">
    <location>
        <begin position="4"/>
        <end position="278"/>
    </location>
</feature>
<dbReference type="InterPro" id="IPR043594">
    <property type="entry name" value="HMGL"/>
</dbReference>
<dbReference type="PROSITE" id="PS50991">
    <property type="entry name" value="PYR_CT"/>
    <property type="match status" value="1"/>
</dbReference>
<dbReference type="SUPFAM" id="SSF51569">
    <property type="entry name" value="Aldolase"/>
    <property type="match status" value="1"/>
</dbReference>
<keyword evidence="5" id="KW-0456">Lyase</keyword>
<comment type="pathway">
    <text evidence="1">Metabolic intermediate metabolism; (S)-3-hydroxy-3-methylglutaryl-CoA degradation; acetoacetate from (S)-3-hydroxy-3-methylglutaryl-CoA: step 1/1.</text>
</comment>
<dbReference type="SUPFAM" id="SSF52096">
    <property type="entry name" value="ClpP/crotonase"/>
    <property type="match status" value="1"/>
</dbReference>
<evidence type="ECO:0000256" key="2">
    <source>
        <dbReference type="ARBA" id="ARBA00009405"/>
    </source>
</evidence>
<dbReference type="InterPro" id="IPR000891">
    <property type="entry name" value="PYR_CT"/>
</dbReference>
<dbReference type="GO" id="GO:0000981">
    <property type="term" value="F:DNA-binding transcription factor activity, RNA polymerase II-specific"/>
    <property type="evidence" value="ECO:0007669"/>
    <property type="project" value="InterPro"/>
</dbReference>
<dbReference type="InterPro" id="IPR013785">
    <property type="entry name" value="Aldolase_TIM"/>
</dbReference>
<dbReference type="EC" id="4.1.3.4" evidence="3"/>
<dbReference type="CDD" id="cd07938">
    <property type="entry name" value="DRE_TIM_HMGL"/>
    <property type="match status" value="1"/>
</dbReference>
<name>A0AAD9SBU1_PHOAM</name>
<dbReference type="GO" id="GO:0003677">
    <property type="term" value="F:DNA binding"/>
    <property type="evidence" value="ECO:0007669"/>
    <property type="project" value="InterPro"/>
</dbReference>